<sequence>MRRLLTTAVLLFVLIVPAFAQQGKVAPKPLFRDPIHDGAADPTLIWNRALKQWWMFYTNRRADQATDDPKDVSWFHGTRIGIATSVDNGATWKYKGIANIPYGNAETTHWAPEIIDDGKLYHMYLSIVPGIFKDWNAPRDIIQLTSPDLVHWTFVSKLDLASERVIDPTVFPVGDGTWRLWYKDERDESLIHSADSSDLSHWKPMGRALTDRHSEGPKVFRFHGTDWMIVDSWDGLGVYSSTDLADWKRQPENILATPGAMPTDRGIGHHCDVIVSGDRAFIFYFTHQNGRDLDPRLSHSEGRTVLQVAELHIKDGKLTADRDTPTRVFLKPGSSFGAE</sequence>
<dbReference type="RefSeq" id="WP_089841454.1">
    <property type="nucleotide sequence ID" value="NZ_FOZL01000001.1"/>
</dbReference>
<evidence type="ECO:0008006" key="4">
    <source>
        <dbReference type="Google" id="ProtNLM"/>
    </source>
</evidence>
<dbReference type="STRING" id="474950.SAMN05421771_0780"/>
<name>A0A1I6LIZ8_9BACT</name>
<protein>
    <recommendedName>
        <fullName evidence="4">Glycosyl hydrolases family 43</fullName>
    </recommendedName>
</protein>
<dbReference type="CDD" id="cd08984">
    <property type="entry name" value="GH43-like"/>
    <property type="match status" value="1"/>
</dbReference>
<proteinExistence type="predicted"/>
<dbReference type="AlphaFoldDB" id="A0A1I6LIZ8"/>
<keyword evidence="1" id="KW-0732">Signal</keyword>
<evidence type="ECO:0000313" key="2">
    <source>
        <dbReference type="EMBL" id="SFS03464.1"/>
    </source>
</evidence>
<dbReference type="Proteomes" id="UP000199024">
    <property type="component" value="Unassembled WGS sequence"/>
</dbReference>
<feature type="signal peptide" evidence="1">
    <location>
        <begin position="1"/>
        <end position="20"/>
    </location>
</feature>
<dbReference type="EMBL" id="FOZL01000001">
    <property type="protein sequence ID" value="SFS03464.1"/>
    <property type="molecule type" value="Genomic_DNA"/>
</dbReference>
<accession>A0A1I6LIZ8</accession>
<evidence type="ECO:0000256" key="1">
    <source>
        <dbReference type="SAM" id="SignalP"/>
    </source>
</evidence>
<feature type="chain" id="PRO_5011774123" description="Glycosyl hydrolases family 43" evidence="1">
    <location>
        <begin position="21"/>
        <end position="339"/>
    </location>
</feature>
<dbReference type="SUPFAM" id="SSF75005">
    <property type="entry name" value="Arabinanase/levansucrase/invertase"/>
    <property type="match status" value="1"/>
</dbReference>
<gene>
    <name evidence="2" type="ORF">SAMN05421771_0780</name>
</gene>
<reference evidence="2 3" key="1">
    <citation type="submission" date="2016-10" db="EMBL/GenBank/DDBJ databases">
        <authorList>
            <person name="de Groot N.N."/>
        </authorList>
    </citation>
    <scope>NUCLEOTIDE SEQUENCE [LARGE SCALE GENOMIC DNA]</scope>
    <source>
        <strain evidence="2 3">DSM 21001</strain>
    </source>
</reference>
<dbReference type="OrthoDB" id="9759709at2"/>
<organism evidence="2 3">
    <name type="scientific">Granulicella pectinivorans</name>
    <dbReference type="NCBI Taxonomy" id="474950"/>
    <lineage>
        <taxon>Bacteria</taxon>
        <taxon>Pseudomonadati</taxon>
        <taxon>Acidobacteriota</taxon>
        <taxon>Terriglobia</taxon>
        <taxon>Terriglobales</taxon>
        <taxon>Acidobacteriaceae</taxon>
        <taxon>Granulicella</taxon>
    </lineage>
</organism>
<keyword evidence="3" id="KW-1185">Reference proteome</keyword>
<dbReference type="Gene3D" id="2.115.10.20">
    <property type="entry name" value="Glycosyl hydrolase domain, family 43"/>
    <property type="match status" value="1"/>
</dbReference>
<dbReference type="InterPro" id="IPR023296">
    <property type="entry name" value="Glyco_hydro_beta-prop_sf"/>
</dbReference>
<evidence type="ECO:0000313" key="3">
    <source>
        <dbReference type="Proteomes" id="UP000199024"/>
    </source>
</evidence>